<sequence>MQRTPRTLDHVLPTCYQRVSQLEGVYSVQEPHFWTLCSDVYVGTIKLEVAPNADGRYLVSQTHNIFTQVGVRQMYVQVDYAPV</sequence>
<evidence type="ECO:0000256" key="1">
    <source>
        <dbReference type="ARBA" id="ARBA00008873"/>
    </source>
</evidence>
<name>A0AAN9B7X9_9CAEN</name>
<dbReference type="PANTHER" id="PTHR45755:SF4">
    <property type="entry name" value="ZINC TRANSPORTER 7"/>
    <property type="match status" value="1"/>
</dbReference>
<comment type="caution">
    <text evidence="5">The sequence shown here is derived from an EMBL/GenBank/DDBJ whole genome shotgun (WGS) entry which is preliminary data.</text>
</comment>
<dbReference type="EMBL" id="JBAMIC010000011">
    <property type="protein sequence ID" value="KAK7100995.1"/>
    <property type="molecule type" value="Genomic_DNA"/>
</dbReference>
<gene>
    <name evidence="5" type="ORF">V1264_023849</name>
</gene>
<keyword evidence="4" id="KW-0406">Ion transport</keyword>
<dbReference type="PANTHER" id="PTHR45755">
    <property type="match status" value="1"/>
</dbReference>
<dbReference type="GO" id="GO:0031410">
    <property type="term" value="C:cytoplasmic vesicle"/>
    <property type="evidence" value="ECO:0007669"/>
    <property type="project" value="TreeGrafter"/>
</dbReference>
<keyword evidence="3" id="KW-0862">Zinc</keyword>
<keyword evidence="2" id="KW-0813">Transport</keyword>
<reference evidence="5 6" key="1">
    <citation type="submission" date="2024-02" db="EMBL/GenBank/DDBJ databases">
        <title>Chromosome-scale genome assembly of the rough periwinkle Littorina saxatilis.</title>
        <authorList>
            <person name="De Jode A."/>
            <person name="Faria R."/>
            <person name="Formenti G."/>
            <person name="Sims Y."/>
            <person name="Smith T.P."/>
            <person name="Tracey A."/>
            <person name="Wood J.M.D."/>
            <person name="Zagrodzka Z.B."/>
            <person name="Johannesson K."/>
            <person name="Butlin R.K."/>
            <person name="Leder E.H."/>
        </authorList>
    </citation>
    <scope>NUCLEOTIDE SEQUENCE [LARGE SCALE GENOMIC DNA]</scope>
    <source>
        <strain evidence="5">Snail1</strain>
        <tissue evidence="5">Muscle</tissue>
    </source>
</reference>
<proteinExistence type="inferred from homology"/>
<accession>A0AAN9B7X9</accession>
<protein>
    <submittedName>
        <fullName evidence="5">Uncharacterized protein</fullName>
    </submittedName>
</protein>
<dbReference type="InterPro" id="IPR045316">
    <property type="entry name" value="Msc2-like"/>
</dbReference>
<keyword evidence="3" id="KW-0864">Zinc transport</keyword>
<evidence type="ECO:0000256" key="2">
    <source>
        <dbReference type="ARBA" id="ARBA00022448"/>
    </source>
</evidence>
<evidence type="ECO:0000256" key="4">
    <source>
        <dbReference type="ARBA" id="ARBA00023065"/>
    </source>
</evidence>
<organism evidence="5 6">
    <name type="scientific">Littorina saxatilis</name>
    <dbReference type="NCBI Taxonomy" id="31220"/>
    <lineage>
        <taxon>Eukaryota</taxon>
        <taxon>Metazoa</taxon>
        <taxon>Spiralia</taxon>
        <taxon>Lophotrochozoa</taxon>
        <taxon>Mollusca</taxon>
        <taxon>Gastropoda</taxon>
        <taxon>Caenogastropoda</taxon>
        <taxon>Littorinimorpha</taxon>
        <taxon>Littorinoidea</taxon>
        <taxon>Littorinidae</taxon>
        <taxon>Littorina</taxon>
    </lineage>
</organism>
<dbReference type="GO" id="GO:0006882">
    <property type="term" value="P:intracellular zinc ion homeostasis"/>
    <property type="evidence" value="ECO:0007669"/>
    <property type="project" value="InterPro"/>
</dbReference>
<dbReference type="GO" id="GO:1904257">
    <property type="term" value="P:zinc ion import into Golgi lumen"/>
    <property type="evidence" value="ECO:0007669"/>
    <property type="project" value="TreeGrafter"/>
</dbReference>
<dbReference type="GO" id="GO:0005794">
    <property type="term" value="C:Golgi apparatus"/>
    <property type="evidence" value="ECO:0007669"/>
    <property type="project" value="TreeGrafter"/>
</dbReference>
<comment type="similarity">
    <text evidence="1">Belongs to the cation diffusion facilitator (CDF) transporter (TC 2.A.4) family. SLC30A subfamily.</text>
</comment>
<dbReference type="GO" id="GO:0005385">
    <property type="term" value="F:zinc ion transmembrane transporter activity"/>
    <property type="evidence" value="ECO:0007669"/>
    <property type="project" value="InterPro"/>
</dbReference>
<evidence type="ECO:0000313" key="5">
    <source>
        <dbReference type="EMBL" id="KAK7100995.1"/>
    </source>
</evidence>
<evidence type="ECO:0000313" key="6">
    <source>
        <dbReference type="Proteomes" id="UP001374579"/>
    </source>
</evidence>
<evidence type="ECO:0000256" key="3">
    <source>
        <dbReference type="ARBA" id="ARBA00022906"/>
    </source>
</evidence>
<dbReference type="AlphaFoldDB" id="A0AAN9B7X9"/>
<dbReference type="Proteomes" id="UP001374579">
    <property type="component" value="Unassembled WGS sequence"/>
</dbReference>
<keyword evidence="6" id="KW-1185">Reference proteome</keyword>